<sequence>MRESGDVPGCPRDRECLFLLTDEGCVAGKSKMQEGLLWERGGGFSGGGYLNVSLPKVGFFLRIHKEIQNPLQWLLRRPLRIDGKGISSLRRSRQSNVSWSWT</sequence>
<evidence type="ECO:0000313" key="1">
    <source>
        <dbReference type="EMBL" id="GIY42216.1"/>
    </source>
</evidence>
<comment type="caution">
    <text evidence="1">The sequence shown here is derived from an EMBL/GenBank/DDBJ whole genome shotgun (WGS) entry which is preliminary data.</text>
</comment>
<accession>A0AAV4T9Q5</accession>
<name>A0AAV4T9Q5_CAEEX</name>
<organism evidence="1 2">
    <name type="scientific">Caerostris extrusa</name>
    <name type="common">Bark spider</name>
    <name type="synonym">Caerostris bankana</name>
    <dbReference type="NCBI Taxonomy" id="172846"/>
    <lineage>
        <taxon>Eukaryota</taxon>
        <taxon>Metazoa</taxon>
        <taxon>Ecdysozoa</taxon>
        <taxon>Arthropoda</taxon>
        <taxon>Chelicerata</taxon>
        <taxon>Arachnida</taxon>
        <taxon>Araneae</taxon>
        <taxon>Araneomorphae</taxon>
        <taxon>Entelegynae</taxon>
        <taxon>Araneoidea</taxon>
        <taxon>Araneidae</taxon>
        <taxon>Caerostris</taxon>
    </lineage>
</organism>
<proteinExistence type="predicted"/>
<evidence type="ECO:0000313" key="2">
    <source>
        <dbReference type="Proteomes" id="UP001054945"/>
    </source>
</evidence>
<reference evidence="1 2" key="1">
    <citation type="submission" date="2021-06" db="EMBL/GenBank/DDBJ databases">
        <title>Caerostris extrusa draft genome.</title>
        <authorList>
            <person name="Kono N."/>
            <person name="Arakawa K."/>
        </authorList>
    </citation>
    <scope>NUCLEOTIDE SEQUENCE [LARGE SCALE GENOMIC DNA]</scope>
</reference>
<dbReference type="AlphaFoldDB" id="A0AAV4T9Q5"/>
<keyword evidence="2" id="KW-1185">Reference proteome</keyword>
<protein>
    <submittedName>
        <fullName evidence="1">Uncharacterized protein</fullName>
    </submittedName>
</protein>
<dbReference type="EMBL" id="BPLR01010819">
    <property type="protein sequence ID" value="GIY42216.1"/>
    <property type="molecule type" value="Genomic_DNA"/>
</dbReference>
<gene>
    <name evidence="1" type="ORF">CEXT_47961</name>
</gene>
<dbReference type="Proteomes" id="UP001054945">
    <property type="component" value="Unassembled WGS sequence"/>
</dbReference>